<keyword evidence="3" id="KW-1185">Reference proteome</keyword>
<feature type="compositionally biased region" description="Basic residues" evidence="1">
    <location>
        <begin position="167"/>
        <end position="179"/>
    </location>
</feature>
<name>A0A9W7G1I8_9STRA</name>
<proteinExistence type="predicted"/>
<gene>
    <name evidence="2" type="ORF">TrCOL_g9168</name>
</gene>
<sequence>MSTSTSVPPSSPPLQPPSKVSSLPPPLLLLNVDPPLKQYILHLHALATHPPPKSSKQWTSFVEVRRALLSDYLSHNPEVWKRLDVDLCTQYASTNQGYDAVISGSYMPNLLTETVFDFVVDEVTMSDEHVGVEPGVEESLRAMIKEWGESNVWNKEEEEEIKLQKEGKKRGRKPGRKKKDVWDSDAESDY</sequence>
<accession>A0A9W7G1I8</accession>
<protein>
    <submittedName>
        <fullName evidence="2">Uncharacterized protein</fullName>
    </submittedName>
</protein>
<dbReference type="EMBL" id="BRYA01000015">
    <property type="protein sequence ID" value="GMI32081.1"/>
    <property type="molecule type" value="Genomic_DNA"/>
</dbReference>
<evidence type="ECO:0000313" key="2">
    <source>
        <dbReference type="EMBL" id="GMI32081.1"/>
    </source>
</evidence>
<dbReference type="AlphaFoldDB" id="A0A9W7G1I8"/>
<evidence type="ECO:0000313" key="3">
    <source>
        <dbReference type="Proteomes" id="UP001165065"/>
    </source>
</evidence>
<dbReference type="Proteomes" id="UP001165065">
    <property type="component" value="Unassembled WGS sequence"/>
</dbReference>
<evidence type="ECO:0000256" key="1">
    <source>
        <dbReference type="SAM" id="MobiDB-lite"/>
    </source>
</evidence>
<organism evidence="2 3">
    <name type="scientific">Triparma columacea</name>
    <dbReference type="NCBI Taxonomy" id="722753"/>
    <lineage>
        <taxon>Eukaryota</taxon>
        <taxon>Sar</taxon>
        <taxon>Stramenopiles</taxon>
        <taxon>Ochrophyta</taxon>
        <taxon>Bolidophyceae</taxon>
        <taxon>Parmales</taxon>
        <taxon>Triparmaceae</taxon>
        <taxon>Triparma</taxon>
    </lineage>
</organism>
<feature type="region of interest" description="Disordered" evidence="1">
    <location>
        <begin position="156"/>
        <end position="190"/>
    </location>
</feature>
<reference evidence="3" key="1">
    <citation type="journal article" date="2023" name="Commun. Biol.">
        <title>Genome analysis of Parmales, the sister group of diatoms, reveals the evolutionary specialization of diatoms from phago-mixotrophs to photoautotrophs.</title>
        <authorList>
            <person name="Ban H."/>
            <person name="Sato S."/>
            <person name="Yoshikawa S."/>
            <person name="Yamada K."/>
            <person name="Nakamura Y."/>
            <person name="Ichinomiya M."/>
            <person name="Sato N."/>
            <person name="Blanc-Mathieu R."/>
            <person name="Endo H."/>
            <person name="Kuwata A."/>
            <person name="Ogata H."/>
        </authorList>
    </citation>
    <scope>NUCLEOTIDE SEQUENCE [LARGE SCALE GENOMIC DNA]</scope>
</reference>
<comment type="caution">
    <text evidence="2">The sequence shown here is derived from an EMBL/GenBank/DDBJ whole genome shotgun (WGS) entry which is preliminary data.</text>
</comment>
<feature type="region of interest" description="Disordered" evidence="1">
    <location>
        <begin position="1"/>
        <end position="22"/>
    </location>
</feature>